<reference evidence="2 3" key="1">
    <citation type="submission" date="2017-03" db="EMBL/GenBank/DDBJ databases">
        <authorList>
            <person name="Afonso C.L."/>
            <person name="Miller P.J."/>
            <person name="Scott M.A."/>
            <person name="Spackman E."/>
            <person name="Goraichik I."/>
            <person name="Dimitrov K.M."/>
            <person name="Suarez D.L."/>
            <person name="Swayne D.E."/>
        </authorList>
    </citation>
    <scope>NUCLEOTIDE SEQUENCE [LARGE SCALE GENOMIC DNA]</scope>
    <source>
        <strain evidence="2 3">CECT 7450</strain>
    </source>
</reference>
<protein>
    <recommendedName>
        <fullName evidence="4">Gene transfer agent protein</fullName>
    </recommendedName>
</protein>
<sequence>MSEDTRYGFEAFDCAPALRLEAHERVAKLQHEALVQRLDKIEAALERLEKRLWLAVYGVVGAILAQAFQPLITAMP</sequence>
<evidence type="ECO:0000256" key="1">
    <source>
        <dbReference type="SAM" id="Phobius"/>
    </source>
</evidence>
<accession>A0A1X6ZAN4</accession>
<evidence type="ECO:0000313" key="2">
    <source>
        <dbReference type="EMBL" id="SLN46084.1"/>
    </source>
</evidence>
<keyword evidence="1" id="KW-0472">Membrane</keyword>
<proteinExistence type="predicted"/>
<dbReference type="Proteomes" id="UP000193061">
    <property type="component" value="Unassembled WGS sequence"/>
</dbReference>
<keyword evidence="3" id="KW-1185">Reference proteome</keyword>
<name>A0A1X6ZAN4_9RHOB</name>
<evidence type="ECO:0000313" key="3">
    <source>
        <dbReference type="Proteomes" id="UP000193061"/>
    </source>
</evidence>
<feature type="transmembrane region" description="Helical" evidence="1">
    <location>
        <begin position="52"/>
        <end position="72"/>
    </location>
</feature>
<dbReference type="AlphaFoldDB" id="A0A1X6ZAN4"/>
<keyword evidence="1" id="KW-0812">Transmembrane</keyword>
<dbReference type="RefSeq" id="WP_085805771.1">
    <property type="nucleotide sequence ID" value="NZ_FWFX01000006.1"/>
</dbReference>
<evidence type="ECO:0008006" key="4">
    <source>
        <dbReference type="Google" id="ProtNLM"/>
    </source>
</evidence>
<gene>
    <name evidence="2" type="ORF">ROA7450_02255</name>
</gene>
<organism evidence="2 3">
    <name type="scientific">Roseovarius albus</name>
    <dbReference type="NCBI Taxonomy" id="1247867"/>
    <lineage>
        <taxon>Bacteria</taxon>
        <taxon>Pseudomonadati</taxon>
        <taxon>Pseudomonadota</taxon>
        <taxon>Alphaproteobacteria</taxon>
        <taxon>Rhodobacterales</taxon>
        <taxon>Roseobacteraceae</taxon>
        <taxon>Roseovarius</taxon>
    </lineage>
</organism>
<dbReference type="OrthoDB" id="7873894at2"/>
<dbReference type="EMBL" id="FWFX01000006">
    <property type="protein sequence ID" value="SLN46084.1"/>
    <property type="molecule type" value="Genomic_DNA"/>
</dbReference>
<keyword evidence="1" id="KW-1133">Transmembrane helix</keyword>